<reference evidence="1" key="1">
    <citation type="journal article" date="2019" name="bioRxiv">
        <title>The Genome of the Zebra Mussel, Dreissena polymorpha: A Resource for Invasive Species Research.</title>
        <authorList>
            <person name="McCartney M.A."/>
            <person name="Auch B."/>
            <person name="Kono T."/>
            <person name="Mallez S."/>
            <person name="Zhang Y."/>
            <person name="Obille A."/>
            <person name="Becker A."/>
            <person name="Abrahante J.E."/>
            <person name="Garbe J."/>
            <person name="Badalamenti J.P."/>
            <person name="Herman A."/>
            <person name="Mangelson H."/>
            <person name="Liachko I."/>
            <person name="Sullivan S."/>
            <person name="Sone E.D."/>
            <person name="Koren S."/>
            <person name="Silverstein K.A.T."/>
            <person name="Beckman K.B."/>
            <person name="Gohl D.M."/>
        </authorList>
    </citation>
    <scope>NUCLEOTIDE SEQUENCE</scope>
    <source>
        <strain evidence="1">Duluth1</strain>
        <tissue evidence="1">Whole animal</tissue>
    </source>
</reference>
<name>A0A9D4JJF4_DREPO</name>
<dbReference type="EMBL" id="JAIWYP010000006">
    <property type="protein sequence ID" value="KAH3814250.1"/>
    <property type="molecule type" value="Genomic_DNA"/>
</dbReference>
<protein>
    <submittedName>
        <fullName evidence="1">Uncharacterized protein</fullName>
    </submittedName>
</protein>
<dbReference type="Gene3D" id="2.10.22.10">
    <property type="entry name" value="Antistasin, domain 1"/>
    <property type="match status" value="1"/>
</dbReference>
<organism evidence="1 2">
    <name type="scientific">Dreissena polymorpha</name>
    <name type="common">Zebra mussel</name>
    <name type="synonym">Mytilus polymorpha</name>
    <dbReference type="NCBI Taxonomy" id="45954"/>
    <lineage>
        <taxon>Eukaryota</taxon>
        <taxon>Metazoa</taxon>
        <taxon>Spiralia</taxon>
        <taxon>Lophotrochozoa</taxon>
        <taxon>Mollusca</taxon>
        <taxon>Bivalvia</taxon>
        <taxon>Autobranchia</taxon>
        <taxon>Heteroconchia</taxon>
        <taxon>Euheterodonta</taxon>
        <taxon>Imparidentia</taxon>
        <taxon>Neoheterodontei</taxon>
        <taxon>Myida</taxon>
        <taxon>Dreissenoidea</taxon>
        <taxon>Dreissenidae</taxon>
        <taxon>Dreissena</taxon>
    </lineage>
</organism>
<gene>
    <name evidence="1" type="ORF">DPMN_142744</name>
</gene>
<dbReference type="AlphaFoldDB" id="A0A9D4JJF4"/>
<evidence type="ECO:0000313" key="1">
    <source>
        <dbReference type="EMBL" id="KAH3814250.1"/>
    </source>
</evidence>
<sequence>MTFALKTKLVLTKKIKIDVIYLHEPGALPISGDTYRKCKDICMLSCHDGYTLSTTTDETGCQTCACVDSEPCRIIT</sequence>
<keyword evidence="2" id="KW-1185">Reference proteome</keyword>
<evidence type="ECO:0000313" key="2">
    <source>
        <dbReference type="Proteomes" id="UP000828390"/>
    </source>
</evidence>
<comment type="caution">
    <text evidence="1">The sequence shown here is derived from an EMBL/GenBank/DDBJ whole genome shotgun (WGS) entry which is preliminary data.</text>
</comment>
<dbReference type="Proteomes" id="UP000828390">
    <property type="component" value="Unassembled WGS sequence"/>
</dbReference>
<reference evidence="1" key="2">
    <citation type="submission" date="2020-11" db="EMBL/GenBank/DDBJ databases">
        <authorList>
            <person name="McCartney M.A."/>
            <person name="Auch B."/>
            <person name="Kono T."/>
            <person name="Mallez S."/>
            <person name="Becker A."/>
            <person name="Gohl D.M."/>
            <person name="Silverstein K.A.T."/>
            <person name="Koren S."/>
            <person name="Bechman K.B."/>
            <person name="Herman A."/>
            <person name="Abrahante J.E."/>
            <person name="Garbe J."/>
        </authorList>
    </citation>
    <scope>NUCLEOTIDE SEQUENCE</scope>
    <source>
        <strain evidence="1">Duluth1</strain>
        <tissue evidence="1">Whole animal</tissue>
    </source>
</reference>
<accession>A0A9D4JJF4</accession>
<proteinExistence type="predicted"/>